<feature type="transmembrane region" description="Helical" evidence="1">
    <location>
        <begin position="76"/>
        <end position="102"/>
    </location>
</feature>
<comment type="caution">
    <text evidence="2">The sequence shown here is derived from an EMBL/GenBank/DDBJ whole genome shotgun (WGS) entry which is preliminary data.</text>
</comment>
<evidence type="ECO:0000313" key="2">
    <source>
        <dbReference type="EMBL" id="KAF5358491.1"/>
    </source>
</evidence>
<keyword evidence="1" id="KW-0812">Transmembrane</keyword>
<gene>
    <name evidence="2" type="ORF">D9756_001735</name>
</gene>
<name>A0A8H5LID3_9AGAR</name>
<sequence length="224" mass="24590">MVSRVLMGVWAGLNFLLLAAGAVSLALSIVWRKPDILMNMVLSNADLTAGTIMGIAFIVTFFIAVAGVVQRNHVTIGLVITNYVLLTDALGVLIIGTFVWFFTLKERANFHALWIAATPDVRKQLQDKLHCCGYFAGNDSAEISNFCANQTFITTLNDTILSNFCVTPITAFADTTLNNIFTTTFGFMAIVLCLLLATLCVIKKRHEDERFKKIDAKRGGKGFV</sequence>
<dbReference type="EMBL" id="JAACJO010000005">
    <property type="protein sequence ID" value="KAF5358491.1"/>
    <property type="molecule type" value="Genomic_DNA"/>
</dbReference>
<feature type="transmembrane region" description="Helical" evidence="1">
    <location>
        <begin position="180"/>
        <end position="202"/>
    </location>
</feature>
<keyword evidence="1" id="KW-0472">Membrane</keyword>
<feature type="transmembrane region" description="Helical" evidence="1">
    <location>
        <begin position="48"/>
        <end position="69"/>
    </location>
</feature>
<dbReference type="AlphaFoldDB" id="A0A8H5LID3"/>
<evidence type="ECO:0000256" key="1">
    <source>
        <dbReference type="SAM" id="Phobius"/>
    </source>
</evidence>
<protein>
    <recommendedName>
        <fullName evidence="4">Tetraspanin</fullName>
    </recommendedName>
</protein>
<keyword evidence="3" id="KW-1185">Reference proteome</keyword>
<evidence type="ECO:0000313" key="3">
    <source>
        <dbReference type="Proteomes" id="UP000559027"/>
    </source>
</evidence>
<reference evidence="2 3" key="1">
    <citation type="journal article" date="2020" name="ISME J.">
        <title>Uncovering the hidden diversity of litter-decomposition mechanisms in mushroom-forming fungi.</title>
        <authorList>
            <person name="Floudas D."/>
            <person name="Bentzer J."/>
            <person name="Ahren D."/>
            <person name="Johansson T."/>
            <person name="Persson P."/>
            <person name="Tunlid A."/>
        </authorList>
    </citation>
    <scope>NUCLEOTIDE SEQUENCE [LARGE SCALE GENOMIC DNA]</scope>
    <source>
        <strain evidence="2 3">CBS 146.42</strain>
    </source>
</reference>
<keyword evidence="1" id="KW-1133">Transmembrane helix</keyword>
<evidence type="ECO:0008006" key="4">
    <source>
        <dbReference type="Google" id="ProtNLM"/>
    </source>
</evidence>
<proteinExistence type="predicted"/>
<organism evidence="2 3">
    <name type="scientific">Leucocoprinus leucothites</name>
    <dbReference type="NCBI Taxonomy" id="201217"/>
    <lineage>
        <taxon>Eukaryota</taxon>
        <taxon>Fungi</taxon>
        <taxon>Dikarya</taxon>
        <taxon>Basidiomycota</taxon>
        <taxon>Agaricomycotina</taxon>
        <taxon>Agaricomycetes</taxon>
        <taxon>Agaricomycetidae</taxon>
        <taxon>Agaricales</taxon>
        <taxon>Agaricineae</taxon>
        <taxon>Agaricaceae</taxon>
        <taxon>Leucocoprinus</taxon>
    </lineage>
</organism>
<accession>A0A8H5LID3</accession>
<dbReference type="OrthoDB" id="2279611at2759"/>
<dbReference type="Proteomes" id="UP000559027">
    <property type="component" value="Unassembled WGS sequence"/>
</dbReference>